<protein>
    <submittedName>
        <fullName evidence="2">Uncharacterized protein</fullName>
    </submittedName>
</protein>
<accession>A0A0J1GFW5</accession>
<dbReference type="RefSeq" id="WP_047876740.1">
    <property type="nucleotide sequence ID" value="NZ_BMYC01000035.1"/>
</dbReference>
<evidence type="ECO:0000313" key="2">
    <source>
        <dbReference type="EMBL" id="KLU98398.1"/>
    </source>
</evidence>
<dbReference type="AlphaFoldDB" id="A0A0J1GFW5"/>
<dbReference type="OrthoDB" id="6723637at2"/>
<sequence length="534" mass="60479">MVTAVTETSKLPVEVDVLSQVDTFIDDLIVKHGKNSEMVNLMALEATSLATSVSSRSKELESQGFLARLWGDLTGKNQKVTVRNTYELAQSQYLGQQMLNKLAENNLMTYQMVVSLGDKVNRVVADVNETQQELAELNQNLATFFASMRQTLEAKFTSLERNDDLLFWKETLGFERVYQGKTYGELTRPEKMVCLANEFYHHSHQQWSPRDLSFFKAVMVQVGHHPDEKVSLKEVYQSYQEQPVLLEQLFKGIDAKPELDDAETLMPALMGLGKLQTLETIDAHIIDTILEYSPNASKQDLSLTLATKYVQQTSGRDLEREVPFFDVVMNLVEDLVFYKQLQASQKQQECDEVQEALDVIELSKVQGERNISTECSDFNLFLQSNVAQLKVIKIGHRKDKVGTSIFYGKEYIKAGEILHLLPKSSPCVLINMYGSRVYPKGKKCNEVGNLCGGKLMFDADEVVIPRHLKDILPKYFSDLTLIPGKPNGLSGPYCLIILDLFSTLTNGVVSNSNGYQIEVLDFDYSDWRNQDLFH</sequence>
<feature type="coiled-coil region" evidence="1">
    <location>
        <begin position="120"/>
        <end position="147"/>
    </location>
</feature>
<organism evidence="2 3">
    <name type="scientific">Photobacterium aphoticum</name>
    <dbReference type="NCBI Taxonomy" id="754436"/>
    <lineage>
        <taxon>Bacteria</taxon>
        <taxon>Pseudomonadati</taxon>
        <taxon>Pseudomonadota</taxon>
        <taxon>Gammaproteobacteria</taxon>
        <taxon>Vibrionales</taxon>
        <taxon>Vibrionaceae</taxon>
        <taxon>Photobacterium</taxon>
    </lineage>
</organism>
<name>A0A0J1GFW5_9GAMM</name>
<evidence type="ECO:0000313" key="3">
    <source>
        <dbReference type="Proteomes" id="UP000036426"/>
    </source>
</evidence>
<comment type="caution">
    <text evidence="2">The sequence shown here is derived from an EMBL/GenBank/DDBJ whole genome shotgun (WGS) entry which is preliminary data.</text>
</comment>
<gene>
    <name evidence="2" type="ORF">ABT58_22815</name>
</gene>
<dbReference type="PATRIC" id="fig|754436.4.peg.4787"/>
<evidence type="ECO:0000256" key="1">
    <source>
        <dbReference type="SAM" id="Coils"/>
    </source>
</evidence>
<proteinExistence type="predicted"/>
<reference evidence="2 3" key="1">
    <citation type="submission" date="2015-05" db="EMBL/GenBank/DDBJ databases">
        <title>Photobacterium galathea sp. nov.</title>
        <authorList>
            <person name="Machado H."/>
            <person name="Gram L."/>
        </authorList>
    </citation>
    <scope>NUCLEOTIDE SEQUENCE [LARGE SCALE GENOMIC DNA]</scope>
    <source>
        <strain evidence="2 3">DSM 25995</strain>
    </source>
</reference>
<keyword evidence="3" id="KW-1185">Reference proteome</keyword>
<dbReference type="Proteomes" id="UP000036426">
    <property type="component" value="Unassembled WGS sequence"/>
</dbReference>
<dbReference type="EMBL" id="LDOV01000058">
    <property type="protein sequence ID" value="KLU98398.1"/>
    <property type="molecule type" value="Genomic_DNA"/>
</dbReference>
<keyword evidence="1" id="KW-0175">Coiled coil</keyword>